<reference evidence="2" key="1">
    <citation type="submission" date="2022-11" db="UniProtKB">
        <authorList>
            <consortium name="WormBaseParasite"/>
        </authorList>
    </citation>
    <scope>IDENTIFICATION</scope>
</reference>
<protein>
    <submittedName>
        <fullName evidence="2">Uncharacterized protein</fullName>
    </submittedName>
</protein>
<sequence>MASPTMSASEIGTPQPILEWWPVKFALKIVRRMFSYQIRSYFHKIMFPVRVVLFLSGWPLIYFLRFLKFISFALFRGTSYLLLKMDENKDEKTSPPTTPTPTPNVGHPTPNQFSRTNGGPRLNSID</sequence>
<organism evidence="1 2">
    <name type="scientific">Panagrolaimus sp. JU765</name>
    <dbReference type="NCBI Taxonomy" id="591449"/>
    <lineage>
        <taxon>Eukaryota</taxon>
        <taxon>Metazoa</taxon>
        <taxon>Ecdysozoa</taxon>
        <taxon>Nematoda</taxon>
        <taxon>Chromadorea</taxon>
        <taxon>Rhabditida</taxon>
        <taxon>Tylenchina</taxon>
        <taxon>Panagrolaimomorpha</taxon>
        <taxon>Panagrolaimoidea</taxon>
        <taxon>Panagrolaimidae</taxon>
        <taxon>Panagrolaimus</taxon>
    </lineage>
</organism>
<accession>A0AC34R036</accession>
<dbReference type="Proteomes" id="UP000887576">
    <property type="component" value="Unplaced"/>
</dbReference>
<evidence type="ECO:0000313" key="2">
    <source>
        <dbReference type="WBParaSite" id="JU765_v2.g2145.t1"/>
    </source>
</evidence>
<proteinExistence type="predicted"/>
<name>A0AC34R036_9BILA</name>
<evidence type="ECO:0000313" key="1">
    <source>
        <dbReference type="Proteomes" id="UP000887576"/>
    </source>
</evidence>
<dbReference type="WBParaSite" id="JU765_v2.g2145.t1">
    <property type="protein sequence ID" value="JU765_v2.g2145.t1"/>
    <property type="gene ID" value="JU765_v2.g2145"/>
</dbReference>